<protein>
    <recommendedName>
        <fullName evidence="3 15">Peroxidase</fullName>
        <ecNumber evidence="3 15">1.11.1.7</ecNumber>
    </recommendedName>
</protein>
<dbReference type="PANTHER" id="PTHR31388:SF147">
    <property type="entry name" value="PEROXIDASE 58"/>
    <property type="match status" value="1"/>
</dbReference>
<feature type="site" description="Transition state stabilizer" evidence="13">
    <location>
        <position position="60"/>
    </location>
</feature>
<gene>
    <name evidence="18" type="primary">LOC103491555</name>
</gene>
<evidence type="ECO:0000256" key="14">
    <source>
        <dbReference type="PIRSR" id="PIRSR600823-5"/>
    </source>
</evidence>
<feature type="disulfide bond" evidence="14">
    <location>
        <begin position="33"/>
        <end position="112"/>
    </location>
</feature>
<feature type="binding site" evidence="12">
    <location>
        <position position="249"/>
    </location>
    <ligand>
        <name>Ca(2+)</name>
        <dbReference type="ChEBI" id="CHEBI:29108"/>
        <label>2</label>
    </ligand>
</feature>
<keyword evidence="6 12" id="KW-0479">Metal-binding</keyword>
<comment type="similarity">
    <text evidence="2">Belongs to the peroxidase family. Ascorbate peroxidase subfamily.</text>
</comment>
<feature type="binding site" evidence="12">
    <location>
        <position position="65"/>
    </location>
    <ligand>
        <name>Ca(2+)</name>
        <dbReference type="ChEBI" id="CHEBI:29108"/>
        <label>1</label>
    </ligand>
</feature>
<dbReference type="GO" id="GO:0020037">
    <property type="term" value="F:heme binding"/>
    <property type="evidence" value="ECO:0007669"/>
    <property type="project" value="UniProtKB-UniRule"/>
</dbReference>
<dbReference type="Gene3D" id="1.10.420.10">
    <property type="entry name" value="Peroxidase, domain 2"/>
    <property type="match status" value="1"/>
</dbReference>
<evidence type="ECO:0000313" key="17">
    <source>
        <dbReference type="Proteomes" id="UP001652600"/>
    </source>
</evidence>
<dbReference type="CDD" id="cd00693">
    <property type="entry name" value="secretory_peroxidase"/>
    <property type="match status" value="1"/>
</dbReference>
<comment type="cofactor">
    <cofactor evidence="12 15">
        <name>heme b</name>
        <dbReference type="ChEBI" id="CHEBI:60344"/>
    </cofactor>
    <text evidence="12 15">Binds 1 heme b (iron(II)-protoporphyrin IX) group per subunit.</text>
</comment>
<feature type="signal peptide" evidence="15">
    <location>
        <begin position="1"/>
        <end position="22"/>
    </location>
</feature>
<dbReference type="InterPro" id="IPR019793">
    <property type="entry name" value="Peroxidases_heam-ligand_BS"/>
</dbReference>
<evidence type="ECO:0000256" key="4">
    <source>
        <dbReference type="ARBA" id="ARBA00022559"/>
    </source>
</evidence>
<dbReference type="InterPro" id="IPR002016">
    <property type="entry name" value="Haem_peroxidase"/>
</dbReference>
<keyword evidence="12 15" id="KW-0106">Calcium</keyword>
<keyword evidence="8 12" id="KW-0408">Iron</keyword>
<evidence type="ECO:0000313" key="18">
    <source>
        <dbReference type="RefSeq" id="XP_008449770.2"/>
    </source>
</evidence>
<dbReference type="InterPro" id="IPR010255">
    <property type="entry name" value="Haem_peroxidase_sf"/>
</dbReference>
<dbReference type="Proteomes" id="UP001652600">
    <property type="component" value="Chromosome 5"/>
</dbReference>
<keyword evidence="9 14" id="KW-1015">Disulfide bond</keyword>
<dbReference type="AlphaFoldDB" id="A0A1S3BNG1"/>
<feature type="disulfide bond" evidence="14">
    <location>
        <begin position="197"/>
        <end position="229"/>
    </location>
</feature>
<feature type="binding site" description="axial binding residue" evidence="12">
    <location>
        <position position="190"/>
    </location>
    <ligand>
        <name>heme b</name>
        <dbReference type="ChEBI" id="CHEBI:60344"/>
    </ligand>
    <ligandPart>
        <name>Fe</name>
        <dbReference type="ChEBI" id="CHEBI:18248"/>
    </ligandPart>
</feature>
<keyword evidence="15" id="KW-0964">Secreted</keyword>
<dbReference type="eggNOG" id="ENOG502QVXS">
    <property type="taxonomic scope" value="Eukaryota"/>
</dbReference>
<dbReference type="SUPFAM" id="SSF48113">
    <property type="entry name" value="Heme-dependent peroxidases"/>
    <property type="match status" value="1"/>
</dbReference>
<feature type="binding site" evidence="12">
    <location>
        <position position="241"/>
    </location>
    <ligand>
        <name>Ca(2+)</name>
        <dbReference type="ChEBI" id="CHEBI:29108"/>
        <label>2</label>
    </ligand>
</feature>
<keyword evidence="15" id="KW-0376">Hydrogen peroxide</keyword>
<dbReference type="PRINTS" id="PR00458">
    <property type="entry name" value="PEROXIDASE"/>
</dbReference>
<dbReference type="EC" id="1.11.1.7" evidence="3 15"/>
<evidence type="ECO:0000256" key="15">
    <source>
        <dbReference type="RuleBase" id="RU362060"/>
    </source>
</evidence>
<dbReference type="GO" id="GO:0046872">
    <property type="term" value="F:metal ion binding"/>
    <property type="evidence" value="ECO:0007669"/>
    <property type="project" value="UniProtKB-UniRule"/>
</dbReference>
<sequence>MSFPKVAALAALLCMMLRGSFAQLSSTFYDKSCPNLTAVVRDTVSQALQGDVRAGAKLIRFHFHDCFVNGCDGSVLLENQDGVESELDAPGNEGIQGFDIVDSIKTAVEASCPNTVSCADILAISARESVVLTGGPSWVVQLGRRDSQNANRTGAENNLPSPFETLDQLRAKFNAAGLDSIDLVTLSGAHTFGRSRCVFFSGRLNNFNGTGSPDSTLDPTFRDALVIACPTGDGNNRIALDVATPDAFDNAYYADLVTNRGLLQSDQELFSTEGAETIEIVNRFAGNQSDFFAQFGQSMINMGNLQPLLAPAGEIRTNCRRVNPTTTTTAGTAVM</sequence>
<evidence type="ECO:0000256" key="5">
    <source>
        <dbReference type="ARBA" id="ARBA00022617"/>
    </source>
</evidence>
<comment type="similarity">
    <text evidence="15">Belongs to the peroxidase family. Classical plant (class III) peroxidase subfamily.</text>
</comment>
<dbReference type="RefSeq" id="XP_008449770.2">
    <property type="nucleotide sequence ID" value="XM_008451548.3"/>
</dbReference>
<feature type="disulfide bond" evidence="14">
    <location>
        <begin position="66"/>
        <end position="71"/>
    </location>
</feature>
<feature type="disulfide bond" evidence="14">
    <location>
        <begin position="118"/>
        <end position="319"/>
    </location>
</feature>
<keyword evidence="15" id="KW-0732">Signal</keyword>
<dbReference type="InterPro" id="IPR000823">
    <property type="entry name" value="Peroxidase_pln"/>
</dbReference>
<evidence type="ECO:0000256" key="10">
    <source>
        <dbReference type="PIRSR" id="PIRSR600823-1"/>
    </source>
</evidence>
<name>A0A1S3BNG1_CUCME</name>
<evidence type="ECO:0000256" key="12">
    <source>
        <dbReference type="PIRSR" id="PIRSR600823-3"/>
    </source>
</evidence>
<feature type="binding site" evidence="12">
    <location>
        <position position="86"/>
    </location>
    <ligand>
        <name>Ca(2+)</name>
        <dbReference type="ChEBI" id="CHEBI:29108"/>
        <label>1</label>
    </ligand>
</feature>
<dbReference type="GeneID" id="103491555"/>
<dbReference type="PROSITE" id="PS00435">
    <property type="entry name" value="PEROXIDASE_1"/>
    <property type="match status" value="1"/>
</dbReference>
<comment type="subcellular location">
    <subcellularLocation>
        <location evidence="15">Secreted</location>
    </subcellularLocation>
</comment>
<keyword evidence="4 15" id="KW-0575">Peroxidase</keyword>
<dbReference type="GO" id="GO:0006979">
    <property type="term" value="P:response to oxidative stress"/>
    <property type="evidence" value="ECO:0007669"/>
    <property type="project" value="UniProtKB-UniRule"/>
</dbReference>
<keyword evidence="5 15" id="KW-0349">Heme</keyword>
<evidence type="ECO:0000256" key="3">
    <source>
        <dbReference type="ARBA" id="ARBA00012313"/>
    </source>
</evidence>
<feature type="binding site" evidence="12">
    <location>
        <position position="191"/>
    </location>
    <ligand>
        <name>Ca(2+)</name>
        <dbReference type="ChEBI" id="CHEBI:29108"/>
        <label>2</label>
    </ligand>
</feature>
<organism evidence="17 18">
    <name type="scientific">Cucumis melo</name>
    <name type="common">Muskmelon</name>
    <dbReference type="NCBI Taxonomy" id="3656"/>
    <lineage>
        <taxon>Eukaryota</taxon>
        <taxon>Viridiplantae</taxon>
        <taxon>Streptophyta</taxon>
        <taxon>Embryophyta</taxon>
        <taxon>Tracheophyta</taxon>
        <taxon>Spermatophyta</taxon>
        <taxon>Magnoliopsida</taxon>
        <taxon>eudicotyledons</taxon>
        <taxon>Gunneridae</taxon>
        <taxon>Pentapetalae</taxon>
        <taxon>rosids</taxon>
        <taxon>fabids</taxon>
        <taxon>Cucurbitales</taxon>
        <taxon>Cucurbitaceae</taxon>
        <taxon>Benincaseae</taxon>
        <taxon>Cucumis</taxon>
    </lineage>
</organism>
<dbReference type="InParanoid" id="A0A1S3BNG1"/>
<dbReference type="GO" id="GO:0140825">
    <property type="term" value="F:lactoperoxidase activity"/>
    <property type="evidence" value="ECO:0007669"/>
    <property type="project" value="UniProtKB-EC"/>
</dbReference>
<feature type="binding site" evidence="12">
    <location>
        <position position="244"/>
    </location>
    <ligand>
        <name>Ca(2+)</name>
        <dbReference type="ChEBI" id="CHEBI:29108"/>
        <label>2</label>
    </ligand>
</feature>
<comment type="function">
    <text evidence="15">Removal of H(2)O(2), oxidation of toxic reductants, biosynthesis and degradation of lignin, suberization, auxin catabolism, response to environmental stresses such as wounding, pathogen attack and oxidative stress.</text>
</comment>
<evidence type="ECO:0000256" key="11">
    <source>
        <dbReference type="PIRSR" id="PIRSR600823-2"/>
    </source>
</evidence>
<keyword evidence="7 15" id="KW-0560">Oxidoreductase</keyword>
<dbReference type="KEGG" id="cmo:103491555"/>
<dbReference type="GO" id="GO:0005576">
    <property type="term" value="C:extracellular region"/>
    <property type="evidence" value="ECO:0007669"/>
    <property type="project" value="UniProtKB-SubCell"/>
</dbReference>
<comment type="catalytic activity">
    <reaction evidence="1 15">
        <text>2 a phenolic donor + H2O2 = 2 a phenolic radical donor + 2 H2O</text>
        <dbReference type="Rhea" id="RHEA:56136"/>
        <dbReference type="ChEBI" id="CHEBI:15377"/>
        <dbReference type="ChEBI" id="CHEBI:16240"/>
        <dbReference type="ChEBI" id="CHEBI:139520"/>
        <dbReference type="ChEBI" id="CHEBI:139521"/>
        <dbReference type="EC" id="1.11.1.7"/>
    </reaction>
</comment>
<keyword evidence="17" id="KW-1185">Reference proteome</keyword>
<evidence type="ECO:0000256" key="7">
    <source>
        <dbReference type="ARBA" id="ARBA00023002"/>
    </source>
</evidence>
<dbReference type="PANTHER" id="PTHR31388">
    <property type="entry name" value="PEROXIDASE 72-RELATED"/>
    <property type="match status" value="1"/>
</dbReference>
<dbReference type="InterPro" id="IPR033905">
    <property type="entry name" value="Secretory_peroxidase"/>
</dbReference>
<dbReference type="GO" id="GO:0042744">
    <property type="term" value="P:hydrogen peroxide catabolic process"/>
    <property type="evidence" value="ECO:0007669"/>
    <property type="project" value="UniProtKB-KW"/>
</dbReference>
<feature type="domain" description="Plant heme peroxidase family profile" evidence="16">
    <location>
        <begin position="23"/>
        <end position="323"/>
    </location>
</feature>
<proteinExistence type="inferred from homology"/>
<feature type="chain" id="PRO_5044514418" description="Peroxidase" evidence="15">
    <location>
        <begin position="23"/>
        <end position="335"/>
    </location>
</feature>
<evidence type="ECO:0000256" key="1">
    <source>
        <dbReference type="ARBA" id="ARBA00000189"/>
    </source>
</evidence>
<dbReference type="Pfam" id="PF00141">
    <property type="entry name" value="peroxidase"/>
    <property type="match status" value="1"/>
</dbReference>
<feature type="binding site" evidence="12">
    <location>
        <position position="74"/>
    </location>
    <ligand>
        <name>Ca(2+)</name>
        <dbReference type="ChEBI" id="CHEBI:29108"/>
        <label>1</label>
    </ligand>
</feature>
<evidence type="ECO:0000256" key="13">
    <source>
        <dbReference type="PIRSR" id="PIRSR600823-4"/>
    </source>
</evidence>
<evidence type="ECO:0000259" key="16">
    <source>
        <dbReference type="PROSITE" id="PS50873"/>
    </source>
</evidence>
<feature type="binding site" evidence="12">
    <location>
        <position position="72"/>
    </location>
    <ligand>
        <name>Ca(2+)</name>
        <dbReference type="ChEBI" id="CHEBI:29108"/>
        <label>1</label>
    </ligand>
</feature>
<reference evidence="18" key="1">
    <citation type="submission" date="2025-08" db="UniProtKB">
        <authorList>
            <consortium name="RefSeq"/>
        </authorList>
    </citation>
    <scope>IDENTIFICATION</scope>
    <source>
        <tissue evidence="18">Stem</tissue>
    </source>
</reference>
<evidence type="ECO:0000256" key="9">
    <source>
        <dbReference type="ARBA" id="ARBA00023157"/>
    </source>
</evidence>
<feature type="binding site" evidence="12">
    <location>
        <position position="70"/>
    </location>
    <ligand>
        <name>Ca(2+)</name>
        <dbReference type="ChEBI" id="CHEBI:29108"/>
        <label>1</label>
    </ligand>
</feature>
<dbReference type="PROSITE" id="PS50873">
    <property type="entry name" value="PEROXIDASE_4"/>
    <property type="match status" value="1"/>
</dbReference>
<feature type="active site" description="Proton acceptor" evidence="10">
    <location>
        <position position="64"/>
    </location>
</feature>
<dbReference type="Gene3D" id="1.10.520.10">
    <property type="match status" value="1"/>
</dbReference>
<accession>A0A1S3BNG1</accession>
<evidence type="ECO:0000256" key="6">
    <source>
        <dbReference type="ARBA" id="ARBA00022723"/>
    </source>
</evidence>
<dbReference type="Gramene" id="MELO3C014651.2.1">
    <property type="protein sequence ID" value="MELO3C014651.2.1"/>
    <property type="gene ID" value="MELO3C014651.2"/>
</dbReference>
<feature type="binding site" evidence="11">
    <location>
        <position position="160"/>
    </location>
    <ligand>
        <name>substrate</name>
    </ligand>
</feature>
<dbReference type="PRINTS" id="PR00461">
    <property type="entry name" value="PLPEROXIDASE"/>
</dbReference>
<comment type="cofactor">
    <cofactor evidence="12 15">
        <name>Ca(2+)</name>
        <dbReference type="ChEBI" id="CHEBI:29108"/>
    </cofactor>
    <text evidence="12 15">Binds 2 calcium ions per subunit.</text>
</comment>
<evidence type="ECO:0000256" key="8">
    <source>
        <dbReference type="ARBA" id="ARBA00023004"/>
    </source>
</evidence>
<feature type="binding site" evidence="12">
    <location>
        <position position="68"/>
    </location>
    <ligand>
        <name>Ca(2+)</name>
        <dbReference type="ChEBI" id="CHEBI:29108"/>
        <label>1</label>
    </ligand>
</feature>
<evidence type="ECO:0000256" key="2">
    <source>
        <dbReference type="ARBA" id="ARBA00006873"/>
    </source>
</evidence>